<dbReference type="InterPro" id="IPR053781">
    <property type="entry name" value="F-box_AtFBL13-like"/>
</dbReference>
<dbReference type="PANTHER" id="PTHR34223:SF101">
    <property type="entry name" value="F-BOX DOMAIN-CONTAINING PROTEIN"/>
    <property type="match status" value="1"/>
</dbReference>
<feature type="domain" description="F-box" evidence="1">
    <location>
        <begin position="84"/>
        <end position="122"/>
    </location>
</feature>
<organism evidence="3 4">
    <name type="scientific">Lactuca virosa</name>
    <dbReference type="NCBI Taxonomy" id="75947"/>
    <lineage>
        <taxon>Eukaryota</taxon>
        <taxon>Viridiplantae</taxon>
        <taxon>Streptophyta</taxon>
        <taxon>Embryophyta</taxon>
        <taxon>Tracheophyta</taxon>
        <taxon>Spermatophyta</taxon>
        <taxon>Magnoliopsida</taxon>
        <taxon>eudicotyledons</taxon>
        <taxon>Gunneridae</taxon>
        <taxon>Pentapetalae</taxon>
        <taxon>asterids</taxon>
        <taxon>campanulids</taxon>
        <taxon>Asterales</taxon>
        <taxon>Asteraceae</taxon>
        <taxon>Cichorioideae</taxon>
        <taxon>Cichorieae</taxon>
        <taxon>Lactucinae</taxon>
        <taxon>Lactuca</taxon>
    </lineage>
</organism>
<dbReference type="InterPro" id="IPR036047">
    <property type="entry name" value="F-box-like_dom_sf"/>
</dbReference>
<dbReference type="SUPFAM" id="SSF52047">
    <property type="entry name" value="RNI-like"/>
    <property type="match status" value="1"/>
</dbReference>
<dbReference type="PANTHER" id="PTHR34223">
    <property type="entry name" value="OS11G0201299 PROTEIN"/>
    <property type="match status" value="1"/>
</dbReference>
<dbReference type="AlphaFoldDB" id="A0AAU9LH89"/>
<gene>
    <name evidence="2" type="ORF">LVIROSA_LOCUS1787</name>
    <name evidence="3" type="ORF">LVIROSA_LOCUS1788</name>
</gene>
<dbReference type="InterPro" id="IPR032675">
    <property type="entry name" value="LRR_dom_sf"/>
</dbReference>
<dbReference type="Gene3D" id="3.80.10.10">
    <property type="entry name" value="Ribonuclease Inhibitor"/>
    <property type="match status" value="1"/>
</dbReference>
<accession>A0AAU9LH89</accession>
<comment type="caution">
    <text evidence="3">The sequence shown here is derived from an EMBL/GenBank/DDBJ whole genome shotgun (WGS) entry which is preliminary data.</text>
</comment>
<keyword evidence="4" id="KW-1185">Reference proteome</keyword>
<reference evidence="3 4" key="1">
    <citation type="submission" date="2022-01" db="EMBL/GenBank/DDBJ databases">
        <authorList>
            <person name="Xiong W."/>
            <person name="Schranz E."/>
        </authorList>
    </citation>
    <scope>NUCLEOTIDE SEQUENCE [LARGE SCALE GENOMIC DNA]</scope>
</reference>
<name>A0AAU9LH89_9ASTR</name>
<evidence type="ECO:0000259" key="1">
    <source>
        <dbReference type="Pfam" id="PF00646"/>
    </source>
</evidence>
<dbReference type="InterPro" id="IPR001810">
    <property type="entry name" value="F-box_dom"/>
</dbReference>
<dbReference type="CDD" id="cd22160">
    <property type="entry name" value="F-box_AtFBL13-like"/>
    <property type="match status" value="1"/>
</dbReference>
<dbReference type="Pfam" id="PF00646">
    <property type="entry name" value="F-box"/>
    <property type="match status" value="1"/>
</dbReference>
<evidence type="ECO:0000313" key="2">
    <source>
        <dbReference type="EMBL" id="CAH1413844.1"/>
    </source>
</evidence>
<evidence type="ECO:0000313" key="3">
    <source>
        <dbReference type="EMBL" id="CAH1413845.1"/>
    </source>
</evidence>
<dbReference type="SUPFAM" id="SSF81383">
    <property type="entry name" value="F-box domain"/>
    <property type="match status" value="1"/>
</dbReference>
<dbReference type="EMBL" id="CAKMRJ010000001">
    <property type="protein sequence ID" value="CAH1413845.1"/>
    <property type="molecule type" value="Genomic_DNA"/>
</dbReference>
<proteinExistence type="predicted"/>
<evidence type="ECO:0000313" key="4">
    <source>
        <dbReference type="Proteomes" id="UP001157418"/>
    </source>
</evidence>
<dbReference type="EMBL" id="CAKMRJ010000001">
    <property type="protein sequence ID" value="CAH1413844.1"/>
    <property type="molecule type" value="Genomic_DNA"/>
</dbReference>
<protein>
    <recommendedName>
        <fullName evidence="1">F-box domain-containing protein</fullName>
    </recommendedName>
</protein>
<sequence length="582" mass="66892">MIIKNEGRAICEYNEEETIPATQRIEIGGDEYIEKRAETVFPFIVALEFFAFPHSPGIMHNNDLVGSVRKRKKSIDVEGGDDRLSSLTDDLIHEIFSFMSIKDAIRTCVLSSRWKFIWTSMPDLNFENLNDRPHLSKFISNVLSNRNKKIQVSSVSLLLGRTVTDDESVSRILSFAFSHNLQQLSVIRAPGNSIIFPYSFIVTPKWDLPALTTLHLHCVKLMSDDLFSKCTNLKNLILKECTLMEEMEVLTICHPRLSDLTLVSTPPDMELQEGVNVVAPQLKNLTIKWCQGEHLISAPGLTSLVIEGNADAHKIVSLLQQLHSVKLLTLNLQILQRLFSIEVRPRFRNVKRRMRKSARFSSGMEVSPYKTCVLANAKIVKFVPSTQEIVYLEKVTTCTEIKNYDDNSPSSIFPMVSREEIIVMGDIALAHVFVRHLRILVKECKANTDIETDMAHMDEHGKPQVWMMLWAWELQYKLRKMMAMLQQRVIVELENCRMMASLRRRYNIMQRGLETHPIVTWLEDMRALFERIQRLISRLSASKSDVLRPIFLSLCQDAVILTNNMLGWILETTNSTRQTMRL</sequence>
<dbReference type="InterPro" id="IPR053197">
    <property type="entry name" value="F-box_SCFL_complex_component"/>
</dbReference>
<dbReference type="Proteomes" id="UP001157418">
    <property type="component" value="Unassembled WGS sequence"/>
</dbReference>